<keyword evidence="7" id="KW-1185">Reference proteome</keyword>
<proteinExistence type="inferred from homology"/>
<dbReference type="GO" id="GO:0004725">
    <property type="term" value="F:protein tyrosine phosphatase activity"/>
    <property type="evidence" value="ECO:0007669"/>
    <property type="project" value="UniProtKB-EC"/>
</dbReference>
<evidence type="ECO:0000259" key="5">
    <source>
        <dbReference type="SMART" id="SM00226"/>
    </source>
</evidence>
<keyword evidence="3 6" id="KW-0378">Hydrolase</keyword>
<dbReference type="EMBL" id="JBHTKA010000001">
    <property type="protein sequence ID" value="MFD0999322.1"/>
    <property type="molecule type" value="Genomic_DNA"/>
</dbReference>
<evidence type="ECO:0000256" key="4">
    <source>
        <dbReference type="ARBA" id="ARBA00022912"/>
    </source>
</evidence>
<accession>A0ABW3JZS2</accession>
<dbReference type="SUPFAM" id="SSF52788">
    <property type="entry name" value="Phosphotyrosine protein phosphatases I"/>
    <property type="match status" value="1"/>
</dbReference>
<dbReference type="SMART" id="SM00226">
    <property type="entry name" value="LMWPc"/>
    <property type="match status" value="1"/>
</dbReference>
<reference evidence="7" key="1">
    <citation type="journal article" date="2019" name="Int. J. Syst. Evol. Microbiol.">
        <title>The Global Catalogue of Microorganisms (GCM) 10K type strain sequencing project: providing services to taxonomists for standard genome sequencing and annotation.</title>
        <authorList>
            <consortium name="The Broad Institute Genomics Platform"/>
            <consortium name="The Broad Institute Genome Sequencing Center for Infectious Disease"/>
            <person name="Wu L."/>
            <person name="Ma J."/>
        </authorList>
    </citation>
    <scope>NUCLEOTIDE SEQUENCE [LARGE SCALE GENOMIC DNA]</scope>
    <source>
        <strain evidence="7">CCUG 58938</strain>
    </source>
</reference>
<dbReference type="CDD" id="cd16343">
    <property type="entry name" value="LMWPTP"/>
    <property type="match status" value="1"/>
</dbReference>
<dbReference type="PANTHER" id="PTHR11717:SF7">
    <property type="entry name" value="LOW MOLECULAR WEIGHT PHOSPHOTYROSINE PROTEIN PHOSPHATASE"/>
    <property type="match status" value="1"/>
</dbReference>
<feature type="domain" description="Phosphotyrosine protein phosphatase I" evidence="5">
    <location>
        <begin position="4"/>
        <end position="153"/>
    </location>
</feature>
<keyword evidence="4" id="KW-0904">Protein phosphatase</keyword>
<evidence type="ECO:0000256" key="1">
    <source>
        <dbReference type="ARBA" id="ARBA00011063"/>
    </source>
</evidence>
<dbReference type="Gene3D" id="3.40.50.2300">
    <property type="match status" value="1"/>
</dbReference>
<dbReference type="InterPro" id="IPR017867">
    <property type="entry name" value="Tyr_phospatase_low_mol_wt"/>
</dbReference>
<evidence type="ECO:0000313" key="7">
    <source>
        <dbReference type="Proteomes" id="UP001597112"/>
    </source>
</evidence>
<protein>
    <recommendedName>
        <fullName evidence="2">protein-tyrosine-phosphatase</fullName>
        <ecNumber evidence="2">3.1.3.48</ecNumber>
    </recommendedName>
</protein>
<dbReference type="InterPro" id="IPR050438">
    <property type="entry name" value="LMW_PTPase"/>
</dbReference>
<dbReference type="InterPro" id="IPR036196">
    <property type="entry name" value="Ptyr_pPase_sf"/>
</dbReference>
<gene>
    <name evidence="6" type="ORF">ACFQ21_08390</name>
</gene>
<sequence>MERVKILFVCLGNICRSPLAEAVFKHKVKGTALEKLVEADSCGTSNYHIGDPPDSRTIANALKNGVSIKHLGRQLCVDDFDQFDYILAMDHSNHRNILRLSTIDHHSEKVMLMRDFDPIGKGMEVPDPYYGGEQGFQEVFDILDRTMDKFVKHLEERYLSQH</sequence>
<dbReference type="PANTHER" id="PTHR11717">
    <property type="entry name" value="LOW MOLECULAR WEIGHT PROTEIN TYROSINE PHOSPHATASE"/>
    <property type="match status" value="1"/>
</dbReference>
<dbReference type="InterPro" id="IPR023485">
    <property type="entry name" value="Ptyr_pPase"/>
</dbReference>
<dbReference type="RefSeq" id="WP_377577560.1">
    <property type="nucleotide sequence ID" value="NZ_JBHTKA010000001.1"/>
</dbReference>
<dbReference type="PRINTS" id="PR00719">
    <property type="entry name" value="LMWPTPASE"/>
</dbReference>
<organism evidence="6 7">
    <name type="scientific">Ohtaekwangia kribbensis</name>
    <dbReference type="NCBI Taxonomy" id="688913"/>
    <lineage>
        <taxon>Bacteria</taxon>
        <taxon>Pseudomonadati</taxon>
        <taxon>Bacteroidota</taxon>
        <taxon>Cytophagia</taxon>
        <taxon>Cytophagales</taxon>
        <taxon>Fulvivirgaceae</taxon>
        <taxon>Ohtaekwangia</taxon>
    </lineage>
</organism>
<comment type="caution">
    <text evidence="6">The sequence shown here is derived from an EMBL/GenBank/DDBJ whole genome shotgun (WGS) entry which is preliminary data.</text>
</comment>
<dbReference type="EC" id="3.1.3.48" evidence="2"/>
<evidence type="ECO:0000256" key="3">
    <source>
        <dbReference type="ARBA" id="ARBA00022801"/>
    </source>
</evidence>
<comment type="similarity">
    <text evidence="1">Belongs to the low molecular weight phosphotyrosine protein phosphatase family.</text>
</comment>
<evidence type="ECO:0000256" key="2">
    <source>
        <dbReference type="ARBA" id="ARBA00013064"/>
    </source>
</evidence>
<dbReference type="Pfam" id="PF01451">
    <property type="entry name" value="LMWPc"/>
    <property type="match status" value="1"/>
</dbReference>
<name>A0ABW3JZS2_9BACT</name>
<evidence type="ECO:0000313" key="6">
    <source>
        <dbReference type="EMBL" id="MFD0999322.1"/>
    </source>
</evidence>
<dbReference type="Proteomes" id="UP001597112">
    <property type="component" value="Unassembled WGS sequence"/>
</dbReference>